<gene>
    <name evidence="3" type="ORF">RIMI_LOCUS9139297</name>
</gene>
<evidence type="ECO:0000256" key="1">
    <source>
        <dbReference type="SAM" id="MobiDB-lite"/>
    </source>
</evidence>
<organism evidence="3 4">
    <name type="scientific">Ranitomeya imitator</name>
    <name type="common">mimic poison frog</name>
    <dbReference type="NCBI Taxonomy" id="111125"/>
    <lineage>
        <taxon>Eukaryota</taxon>
        <taxon>Metazoa</taxon>
        <taxon>Chordata</taxon>
        <taxon>Craniata</taxon>
        <taxon>Vertebrata</taxon>
        <taxon>Euteleostomi</taxon>
        <taxon>Amphibia</taxon>
        <taxon>Batrachia</taxon>
        <taxon>Anura</taxon>
        <taxon>Neobatrachia</taxon>
        <taxon>Hyloidea</taxon>
        <taxon>Dendrobatidae</taxon>
        <taxon>Dendrobatinae</taxon>
        <taxon>Ranitomeya</taxon>
    </lineage>
</organism>
<dbReference type="InterPro" id="IPR006849">
    <property type="entry name" value="Elp1"/>
</dbReference>
<protein>
    <recommendedName>
        <fullName evidence="2">ELP1 three-helical bundle domain-containing protein</fullName>
    </recommendedName>
</protein>
<dbReference type="EMBL" id="CAUEEQ010018722">
    <property type="protein sequence ID" value="CAJ0941117.1"/>
    <property type="molecule type" value="Genomic_DNA"/>
</dbReference>
<feature type="compositionally biased region" description="Basic residues" evidence="1">
    <location>
        <begin position="74"/>
        <end position="86"/>
    </location>
</feature>
<feature type="domain" description="ELP1 three-helical bundle" evidence="2">
    <location>
        <begin position="1"/>
        <end position="153"/>
    </location>
</feature>
<evidence type="ECO:0000259" key="2">
    <source>
        <dbReference type="Pfam" id="PF23936"/>
    </source>
</evidence>
<reference evidence="3" key="1">
    <citation type="submission" date="2023-07" db="EMBL/GenBank/DDBJ databases">
        <authorList>
            <person name="Stuckert A."/>
        </authorList>
    </citation>
    <scope>NUCLEOTIDE SEQUENCE</scope>
</reference>
<evidence type="ECO:0000313" key="4">
    <source>
        <dbReference type="Proteomes" id="UP001176940"/>
    </source>
</evidence>
<dbReference type="PANTHER" id="PTHR12747">
    <property type="entry name" value="ELONGATOR COMPLEX PROTEIN 1"/>
    <property type="match status" value="1"/>
</dbReference>
<dbReference type="Pfam" id="PF23936">
    <property type="entry name" value="HB_ELP1"/>
    <property type="match status" value="1"/>
</dbReference>
<name>A0ABN9LL21_9NEOB</name>
<keyword evidence="4" id="KW-1185">Reference proteome</keyword>
<comment type="caution">
    <text evidence="3">The sequence shown here is derived from an EMBL/GenBank/DDBJ whole genome shotgun (WGS) entry which is preliminary data.</text>
</comment>
<feature type="compositionally biased region" description="Low complexity" evidence="1">
    <location>
        <begin position="55"/>
        <end position="73"/>
    </location>
</feature>
<sequence length="213" mass="24097">MIFLDSQKTTFIRHKQRLSVVRDLKEKARQGLLDDEIPGGPESDLFSDTSSIMTTSDMSGKYSHSNSRISSRSSKNRRKAERKKHSLKEGSPLEDVALLEALGEIVHTVDNMRSEVNNLLQVLVLFLYDSDARELQHLYHESLLLMETSIPDIWTPCTQPVIAPPVLGPHSTANSIMSSYQQQKTIKPAEQENELFIAPKLSKTIPWKLDLLD</sequence>
<proteinExistence type="predicted"/>
<feature type="region of interest" description="Disordered" evidence="1">
    <location>
        <begin position="55"/>
        <end position="89"/>
    </location>
</feature>
<dbReference type="Proteomes" id="UP001176940">
    <property type="component" value="Unassembled WGS sequence"/>
</dbReference>
<dbReference type="PANTHER" id="PTHR12747:SF0">
    <property type="entry name" value="ELONGATOR COMPLEX PROTEIN 1"/>
    <property type="match status" value="1"/>
</dbReference>
<evidence type="ECO:0000313" key="3">
    <source>
        <dbReference type="EMBL" id="CAJ0941117.1"/>
    </source>
</evidence>
<accession>A0ABN9LL21</accession>
<dbReference type="InterPro" id="IPR056169">
    <property type="entry name" value="HB_ELP1"/>
</dbReference>